<organism evidence="1 2">
    <name type="scientific">Candidatus Nomurabacteria bacterium GW2011_GWB1_43_7</name>
    <dbReference type="NCBI Taxonomy" id="1618747"/>
    <lineage>
        <taxon>Bacteria</taxon>
        <taxon>Candidatus Nomuraibacteriota</taxon>
    </lineage>
</organism>
<dbReference type="Gene3D" id="3.10.28.10">
    <property type="entry name" value="Homing endonucleases"/>
    <property type="match status" value="1"/>
</dbReference>
<evidence type="ECO:0000313" key="2">
    <source>
        <dbReference type="Proteomes" id="UP000034751"/>
    </source>
</evidence>
<accession>A0A0G1F874</accession>
<protein>
    <submittedName>
        <fullName evidence="1">Intein-containing protein</fullName>
    </submittedName>
</protein>
<dbReference type="AlphaFoldDB" id="A0A0G1F874"/>
<evidence type="ECO:0000313" key="1">
    <source>
        <dbReference type="EMBL" id="KKT18506.1"/>
    </source>
</evidence>
<dbReference type="InterPro" id="IPR027434">
    <property type="entry name" value="Homing_endonucl"/>
</dbReference>
<comment type="caution">
    <text evidence="1">The sequence shown here is derived from an EMBL/GenBank/DDBJ whole genome shotgun (WGS) entry which is preliminary data.</text>
</comment>
<dbReference type="SUPFAM" id="SSF55608">
    <property type="entry name" value="Homing endonucleases"/>
    <property type="match status" value="2"/>
</dbReference>
<name>A0A0G1F874_9BACT</name>
<dbReference type="Proteomes" id="UP000034751">
    <property type="component" value="Unassembled WGS sequence"/>
</dbReference>
<dbReference type="EMBL" id="LCGS01000030">
    <property type="protein sequence ID" value="KKT18506.1"/>
    <property type="molecule type" value="Genomic_DNA"/>
</dbReference>
<proteinExistence type="predicted"/>
<gene>
    <name evidence="1" type="ORF">UW02_C0030G0006</name>
</gene>
<sequence length="216" mass="24857">MSLRKSKVKLTWNNTFAYIIGIITTDGNLSNDLRHLIITSKDYEMVTNCKRYLELTNKISRTARGGSKDKKYYMLQFGDKNFFEFLLGLGLTPRKSKTMSELKIPKKYFADFFRGCIDGDGSISISKHPESKHPQYKVRLCSASNNFLNWILESCKKVFSVNGGSISKTDRSSVYTLTFGKNDSIKILKMIYSKNVICLSRKKKIALKILGEWRNW</sequence>
<reference evidence="1 2" key="1">
    <citation type="journal article" date="2015" name="Nature">
        <title>rRNA introns, odd ribosomes, and small enigmatic genomes across a large radiation of phyla.</title>
        <authorList>
            <person name="Brown C.T."/>
            <person name="Hug L.A."/>
            <person name="Thomas B.C."/>
            <person name="Sharon I."/>
            <person name="Castelle C.J."/>
            <person name="Singh A."/>
            <person name="Wilkins M.J."/>
            <person name="Williams K.H."/>
            <person name="Banfield J.F."/>
        </authorList>
    </citation>
    <scope>NUCLEOTIDE SEQUENCE [LARGE SCALE GENOMIC DNA]</scope>
</reference>